<reference evidence="1" key="2">
    <citation type="submission" date="2020-11" db="EMBL/GenBank/DDBJ databases">
        <authorList>
            <person name="McCartney M.A."/>
            <person name="Auch B."/>
            <person name="Kono T."/>
            <person name="Mallez S."/>
            <person name="Becker A."/>
            <person name="Gohl D.M."/>
            <person name="Silverstein K.A.T."/>
            <person name="Koren S."/>
            <person name="Bechman K.B."/>
            <person name="Herman A."/>
            <person name="Abrahante J.E."/>
            <person name="Garbe J."/>
        </authorList>
    </citation>
    <scope>NUCLEOTIDE SEQUENCE</scope>
    <source>
        <strain evidence="1">Duluth1</strain>
        <tissue evidence="1">Whole animal</tissue>
    </source>
</reference>
<dbReference type="AlphaFoldDB" id="A0A9D4KIC5"/>
<comment type="caution">
    <text evidence="1">The sequence shown here is derived from an EMBL/GenBank/DDBJ whole genome shotgun (WGS) entry which is preliminary data.</text>
</comment>
<dbReference type="EMBL" id="JAIWYP010000004">
    <property type="protein sequence ID" value="KAH3839959.1"/>
    <property type="molecule type" value="Genomic_DNA"/>
</dbReference>
<evidence type="ECO:0000313" key="2">
    <source>
        <dbReference type="Proteomes" id="UP000828390"/>
    </source>
</evidence>
<name>A0A9D4KIC5_DREPO</name>
<keyword evidence="2" id="KW-1185">Reference proteome</keyword>
<accession>A0A9D4KIC5</accession>
<proteinExistence type="predicted"/>
<sequence>MEEAQMMASVQAPQSIQEHGSLMEQCKWGNKVEFAPVVLEWISARNVELSAFDSHDHLDSSSKVTKAGSIDGLVGLTPHVPLRIDGGIAVFSNQPIYPREYPCVTGFESAVGVQPKGR</sequence>
<protein>
    <submittedName>
        <fullName evidence="1">Uncharacterized protein</fullName>
    </submittedName>
</protein>
<reference evidence="1" key="1">
    <citation type="journal article" date="2019" name="bioRxiv">
        <title>The Genome of the Zebra Mussel, Dreissena polymorpha: A Resource for Invasive Species Research.</title>
        <authorList>
            <person name="McCartney M.A."/>
            <person name="Auch B."/>
            <person name="Kono T."/>
            <person name="Mallez S."/>
            <person name="Zhang Y."/>
            <person name="Obille A."/>
            <person name="Becker A."/>
            <person name="Abrahante J.E."/>
            <person name="Garbe J."/>
            <person name="Badalamenti J.P."/>
            <person name="Herman A."/>
            <person name="Mangelson H."/>
            <person name="Liachko I."/>
            <person name="Sullivan S."/>
            <person name="Sone E.D."/>
            <person name="Koren S."/>
            <person name="Silverstein K.A.T."/>
            <person name="Beckman K.B."/>
            <person name="Gohl D.M."/>
        </authorList>
    </citation>
    <scope>NUCLEOTIDE SEQUENCE</scope>
    <source>
        <strain evidence="1">Duluth1</strain>
        <tissue evidence="1">Whole animal</tissue>
    </source>
</reference>
<dbReference type="Proteomes" id="UP000828390">
    <property type="component" value="Unassembled WGS sequence"/>
</dbReference>
<evidence type="ECO:0000313" key="1">
    <source>
        <dbReference type="EMBL" id="KAH3839959.1"/>
    </source>
</evidence>
<gene>
    <name evidence="1" type="ORF">DPMN_113399</name>
</gene>
<organism evidence="1 2">
    <name type="scientific">Dreissena polymorpha</name>
    <name type="common">Zebra mussel</name>
    <name type="synonym">Mytilus polymorpha</name>
    <dbReference type="NCBI Taxonomy" id="45954"/>
    <lineage>
        <taxon>Eukaryota</taxon>
        <taxon>Metazoa</taxon>
        <taxon>Spiralia</taxon>
        <taxon>Lophotrochozoa</taxon>
        <taxon>Mollusca</taxon>
        <taxon>Bivalvia</taxon>
        <taxon>Autobranchia</taxon>
        <taxon>Heteroconchia</taxon>
        <taxon>Euheterodonta</taxon>
        <taxon>Imparidentia</taxon>
        <taxon>Neoheterodontei</taxon>
        <taxon>Myida</taxon>
        <taxon>Dreissenoidea</taxon>
        <taxon>Dreissenidae</taxon>
        <taxon>Dreissena</taxon>
    </lineage>
</organism>